<sequence length="165" mass="19070">MKKTATPYALVYGTESVLPLKVQIPSLTMAVNKGLAREDNMRLTLQELDSLDEQRLTVQQRLECYQSQMSKAYDKKVKVRSYKAGDMVSAVIRPISTRTKNSKLMPKWDGPYVIQEDYLSERKEDRTSKRSLSTPKRTKDPRSLYEESKQTPTPEEGKELEYMII</sequence>
<protein>
    <submittedName>
        <fullName evidence="2">Uncharacterized protein</fullName>
    </submittedName>
</protein>
<proteinExistence type="predicted"/>
<dbReference type="Proteomes" id="UP001454036">
    <property type="component" value="Unassembled WGS sequence"/>
</dbReference>
<evidence type="ECO:0000256" key="1">
    <source>
        <dbReference type="SAM" id="MobiDB-lite"/>
    </source>
</evidence>
<gene>
    <name evidence="2" type="ORF">LIER_34897</name>
</gene>
<keyword evidence="3" id="KW-1185">Reference proteome</keyword>
<reference evidence="2 3" key="1">
    <citation type="submission" date="2024-01" db="EMBL/GenBank/DDBJ databases">
        <title>The complete chloroplast genome sequence of Lithospermum erythrorhizon: insights into the phylogenetic relationship among Boraginaceae species and the maternal lineages of purple gromwells.</title>
        <authorList>
            <person name="Okada T."/>
            <person name="Watanabe K."/>
        </authorList>
    </citation>
    <scope>NUCLEOTIDE SEQUENCE [LARGE SCALE GENOMIC DNA]</scope>
</reference>
<feature type="region of interest" description="Disordered" evidence="1">
    <location>
        <begin position="121"/>
        <end position="165"/>
    </location>
</feature>
<accession>A0AAV3S3Q2</accession>
<comment type="caution">
    <text evidence="2">The sequence shown here is derived from an EMBL/GenBank/DDBJ whole genome shotgun (WGS) entry which is preliminary data.</text>
</comment>
<dbReference type="PANTHER" id="PTHR48475">
    <property type="entry name" value="RIBONUCLEASE H"/>
    <property type="match status" value="1"/>
</dbReference>
<feature type="compositionally biased region" description="Basic and acidic residues" evidence="1">
    <location>
        <begin position="137"/>
        <end position="165"/>
    </location>
</feature>
<organism evidence="2 3">
    <name type="scientific">Lithospermum erythrorhizon</name>
    <name type="common">Purple gromwell</name>
    <name type="synonym">Lithospermum officinale var. erythrorhizon</name>
    <dbReference type="NCBI Taxonomy" id="34254"/>
    <lineage>
        <taxon>Eukaryota</taxon>
        <taxon>Viridiplantae</taxon>
        <taxon>Streptophyta</taxon>
        <taxon>Embryophyta</taxon>
        <taxon>Tracheophyta</taxon>
        <taxon>Spermatophyta</taxon>
        <taxon>Magnoliopsida</taxon>
        <taxon>eudicotyledons</taxon>
        <taxon>Gunneridae</taxon>
        <taxon>Pentapetalae</taxon>
        <taxon>asterids</taxon>
        <taxon>lamiids</taxon>
        <taxon>Boraginales</taxon>
        <taxon>Boraginaceae</taxon>
        <taxon>Boraginoideae</taxon>
        <taxon>Lithospermeae</taxon>
        <taxon>Lithospermum</taxon>
    </lineage>
</organism>
<dbReference type="AlphaFoldDB" id="A0AAV3S3Q2"/>
<evidence type="ECO:0000313" key="3">
    <source>
        <dbReference type="Proteomes" id="UP001454036"/>
    </source>
</evidence>
<dbReference type="EMBL" id="BAABME010014900">
    <property type="protein sequence ID" value="GAA0187609.1"/>
    <property type="molecule type" value="Genomic_DNA"/>
</dbReference>
<evidence type="ECO:0000313" key="2">
    <source>
        <dbReference type="EMBL" id="GAA0187609.1"/>
    </source>
</evidence>
<dbReference type="PANTHER" id="PTHR48475:SF1">
    <property type="entry name" value="RNASE H TYPE-1 DOMAIN-CONTAINING PROTEIN"/>
    <property type="match status" value="1"/>
</dbReference>
<name>A0AAV3S3Q2_LITER</name>